<evidence type="ECO:0000256" key="5">
    <source>
        <dbReference type="PROSITE-ProRule" id="PRU00277"/>
    </source>
</evidence>
<dbReference type="InterPro" id="IPR046357">
    <property type="entry name" value="PPIase_dom_sf"/>
</dbReference>
<dbReference type="OrthoDB" id="9812109at2"/>
<dbReference type="STRING" id="439228.SAMN06295920_102332"/>
<evidence type="ECO:0000259" key="8">
    <source>
        <dbReference type="PROSITE" id="PS50059"/>
    </source>
</evidence>
<dbReference type="EC" id="5.2.1.8" evidence="6"/>
<feature type="domain" description="PPIase FKBP-type" evidence="8">
    <location>
        <begin position="84"/>
        <end position="170"/>
    </location>
</feature>
<evidence type="ECO:0000256" key="3">
    <source>
        <dbReference type="ARBA" id="ARBA00023110"/>
    </source>
</evidence>
<evidence type="ECO:0000313" key="10">
    <source>
        <dbReference type="Proteomes" id="UP000189818"/>
    </source>
</evidence>
<dbReference type="Pfam" id="PF00254">
    <property type="entry name" value="FKBP_C"/>
    <property type="match status" value="1"/>
</dbReference>
<keyword evidence="7" id="KW-0812">Transmembrane</keyword>
<sequence>MSEVTAVPLRPIAKGSLTKLWLGIAAVIVIGIGAAYVGTSRQVAMAMTPEEFLAANKGGDVVETPSGLQYEVLREGSGPKATASDIVLVEYEGRLANGEVFDSSARHGGPQPMPLQGMIPGWTEGLQLMNAGSKYRFWMKPDLGFGPVGVPGKIPGDALVIFDVTVKEVLPPQGFGMGGGGMPPGHGGM</sequence>
<dbReference type="GO" id="GO:0003755">
    <property type="term" value="F:peptidyl-prolyl cis-trans isomerase activity"/>
    <property type="evidence" value="ECO:0007669"/>
    <property type="project" value="UniProtKB-UniRule"/>
</dbReference>
<protein>
    <recommendedName>
        <fullName evidence="6">Peptidyl-prolyl cis-trans isomerase</fullName>
        <ecNumber evidence="6">5.2.1.8</ecNumber>
    </recommendedName>
</protein>
<keyword evidence="10" id="KW-1185">Reference proteome</keyword>
<comment type="catalytic activity">
    <reaction evidence="1 5 6">
        <text>[protein]-peptidylproline (omega=180) = [protein]-peptidylproline (omega=0)</text>
        <dbReference type="Rhea" id="RHEA:16237"/>
        <dbReference type="Rhea" id="RHEA-COMP:10747"/>
        <dbReference type="Rhea" id="RHEA-COMP:10748"/>
        <dbReference type="ChEBI" id="CHEBI:83833"/>
        <dbReference type="ChEBI" id="CHEBI:83834"/>
        <dbReference type="EC" id="5.2.1.8"/>
    </reaction>
</comment>
<evidence type="ECO:0000256" key="7">
    <source>
        <dbReference type="SAM" id="Phobius"/>
    </source>
</evidence>
<comment type="similarity">
    <text evidence="2 6">Belongs to the FKBP-type PPIase family.</text>
</comment>
<dbReference type="SUPFAM" id="SSF54534">
    <property type="entry name" value="FKBP-like"/>
    <property type="match status" value="1"/>
</dbReference>
<keyword evidence="4 5" id="KW-0413">Isomerase</keyword>
<gene>
    <name evidence="9" type="ORF">SAMN06295920_102332</name>
</gene>
<evidence type="ECO:0000256" key="4">
    <source>
        <dbReference type="ARBA" id="ARBA00023235"/>
    </source>
</evidence>
<evidence type="ECO:0000256" key="1">
    <source>
        <dbReference type="ARBA" id="ARBA00000971"/>
    </source>
</evidence>
<dbReference type="PANTHER" id="PTHR43811">
    <property type="entry name" value="FKBP-TYPE PEPTIDYL-PROLYL CIS-TRANS ISOMERASE FKPA"/>
    <property type="match status" value="1"/>
</dbReference>
<dbReference type="RefSeq" id="WP_079647081.1">
    <property type="nucleotide sequence ID" value="NZ_FUYM01000002.1"/>
</dbReference>
<organism evidence="9 10">
    <name type="scientific">Rhizorhabdus histidinilytica</name>
    <dbReference type="NCBI Taxonomy" id="439228"/>
    <lineage>
        <taxon>Bacteria</taxon>
        <taxon>Pseudomonadati</taxon>
        <taxon>Pseudomonadota</taxon>
        <taxon>Alphaproteobacteria</taxon>
        <taxon>Sphingomonadales</taxon>
        <taxon>Sphingomonadaceae</taxon>
        <taxon>Rhizorhabdus</taxon>
    </lineage>
</organism>
<evidence type="ECO:0000256" key="2">
    <source>
        <dbReference type="ARBA" id="ARBA00006577"/>
    </source>
</evidence>
<dbReference type="PROSITE" id="PS50059">
    <property type="entry name" value="FKBP_PPIASE"/>
    <property type="match status" value="1"/>
</dbReference>
<dbReference type="Gene3D" id="3.10.50.40">
    <property type="match status" value="1"/>
</dbReference>
<evidence type="ECO:0000313" key="9">
    <source>
        <dbReference type="EMBL" id="SKB40150.1"/>
    </source>
</evidence>
<dbReference type="EMBL" id="FUYM01000002">
    <property type="protein sequence ID" value="SKB40150.1"/>
    <property type="molecule type" value="Genomic_DNA"/>
</dbReference>
<keyword evidence="7" id="KW-0472">Membrane</keyword>
<reference evidence="10" key="1">
    <citation type="submission" date="2017-02" db="EMBL/GenBank/DDBJ databases">
        <authorList>
            <person name="Varghese N."/>
            <person name="Submissions S."/>
        </authorList>
    </citation>
    <scope>NUCLEOTIDE SEQUENCE [LARGE SCALE GENOMIC DNA]</scope>
    <source>
        <strain evidence="10">UM2</strain>
    </source>
</reference>
<name>A0A1T5AZG4_9SPHN</name>
<proteinExistence type="inferred from homology"/>
<keyword evidence="3 5" id="KW-0697">Rotamase</keyword>
<keyword evidence="7" id="KW-1133">Transmembrane helix</keyword>
<dbReference type="Proteomes" id="UP000189818">
    <property type="component" value="Unassembled WGS sequence"/>
</dbReference>
<dbReference type="PANTHER" id="PTHR43811:SF19">
    <property type="entry name" value="39 KDA FK506-BINDING NUCLEAR PROTEIN"/>
    <property type="match status" value="1"/>
</dbReference>
<evidence type="ECO:0000256" key="6">
    <source>
        <dbReference type="RuleBase" id="RU003915"/>
    </source>
</evidence>
<accession>A0A1T5AZG4</accession>
<dbReference type="InterPro" id="IPR001179">
    <property type="entry name" value="PPIase_FKBP_dom"/>
</dbReference>
<feature type="transmembrane region" description="Helical" evidence="7">
    <location>
        <begin position="20"/>
        <end position="38"/>
    </location>
</feature>
<dbReference type="AlphaFoldDB" id="A0A1T5AZG4"/>